<dbReference type="InterPro" id="IPR045853">
    <property type="entry name" value="Pep_chain_release_fac_I_sf"/>
</dbReference>
<gene>
    <name evidence="4" type="ORF">METZ01_LOCUS376353</name>
</gene>
<dbReference type="Gene3D" id="3.30.70.1660">
    <property type="match status" value="1"/>
</dbReference>
<dbReference type="SMART" id="SM00937">
    <property type="entry name" value="PCRF"/>
    <property type="match status" value="1"/>
</dbReference>
<dbReference type="EMBL" id="UINC01137890">
    <property type="protein sequence ID" value="SVD23499.1"/>
    <property type="molecule type" value="Genomic_DNA"/>
</dbReference>
<organism evidence="4">
    <name type="scientific">marine metagenome</name>
    <dbReference type="NCBI Taxonomy" id="408172"/>
    <lineage>
        <taxon>unclassified sequences</taxon>
        <taxon>metagenomes</taxon>
        <taxon>ecological metagenomes</taxon>
    </lineage>
</organism>
<protein>
    <recommendedName>
        <fullName evidence="3">Peptide chain release factor domain-containing protein</fullName>
    </recommendedName>
</protein>
<dbReference type="Gene3D" id="6.10.140.1950">
    <property type="match status" value="1"/>
</dbReference>
<keyword evidence="1" id="KW-0488">Methylation</keyword>
<evidence type="ECO:0000313" key="4">
    <source>
        <dbReference type="EMBL" id="SVD23499.1"/>
    </source>
</evidence>
<reference evidence="4" key="1">
    <citation type="submission" date="2018-05" db="EMBL/GenBank/DDBJ databases">
        <authorList>
            <person name="Lanie J.A."/>
            <person name="Ng W.-L."/>
            <person name="Kazmierczak K.M."/>
            <person name="Andrzejewski T.M."/>
            <person name="Davidsen T.M."/>
            <person name="Wayne K.J."/>
            <person name="Tettelin H."/>
            <person name="Glass J.I."/>
            <person name="Rusch D."/>
            <person name="Podicherti R."/>
            <person name="Tsui H.-C.T."/>
            <person name="Winkler M.E."/>
        </authorList>
    </citation>
    <scope>NUCLEOTIDE SEQUENCE</scope>
</reference>
<evidence type="ECO:0000259" key="3">
    <source>
        <dbReference type="SMART" id="SM00937"/>
    </source>
</evidence>
<dbReference type="PANTHER" id="PTHR43804">
    <property type="entry name" value="LD18447P"/>
    <property type="match status" value="1"/>
</dbReference>
<name>A0A382TN40_9ZZZZ</name>
<feature type="coiled-coil region" evidence="2">
    <location>
        <begin position="40"/>
        <end position="75"/>
    </location>
</feature>
<keyword evidence="2" id="KW-0175">Coiled coil</keyword>
<dbReference type="SUPFAM" id="SSF75620">
    <property type="entry name" value="Release factor"/>
    <property type="match status" value="1"/>
</dbReference>
<dbReference type="InterPro" id="IPR005139">
    <property type="entry name" value="PCRF"/>
</dbReference>
<accession>A0A382TN40</accession>
<dbReference type="GO" id="GO:0006415">
    <property type="term" value="P:translational termination"/>
    <property type="evidence" value="ECO:0007669"/>
    <property type="project" value="InterPro"/>
</dbReference>
<sequence>MSQPDAMADMKAFTKLAREHRAMKELVEKSQKYVKDYDQIQEYEEILNSDDDELKELAKEEIGELQDSLAAQEKTLKIHLVPRDPDDDKNTILEIRSGTGGNEAALFAGDLYRMYLRFAERSGWKTEIISLNENEGGGVKEVIISLNGEGAYGQLKFESGV</sequence>
<feature type="non-terminal residue" evidence="4">
    <location>
        <position position="161"/>
    </location>
</feature>
<dbReference type="Pfam" id="PF03462">
    <property type="entry name" value="PCRF"/>
    <property type="match status" value="1"/>
</dbReference>
<dbReference type="AlphaFoldDB" id="A0A382TN40"/>
<evidence type="ECO:0000256" key="1">
    <source>
        <dbReference type="ARBA" id="ARBA00022481"/>
    </source>
</evidence>
<proteinExistence type="predicted"/>
<dbReference type="PANTHER" id="PTHR43804:SF7">
    <property type="entry name" value="LD18447P"/>
    <property type="match status" value="1"/>
</dbReference>
<dbReference type="InterPro" id="IPR050057">
    <property type="entry name" value="Prokaryotic/Mito_RF"/>
</dbReference>
<evidence type="ECO:0000256" key="2">
    <source>
        <dbReference type="SAM" id="Coils"/>
    </source>
</evidence>
<feature type="domain" description="Peptide chain release factor" evidence="3">
    <location>
        <begin position="44"/>
        <end position="158"/>
    </location>
</feature>